<dbReference type="Pfam" id="PF03595">
    <property type="entry name" value="SLAC1"/>
    <property type="match status" value="1"/>
</dbReference>
<protein>
    <submittedName>
        <fullName evidence="6">Voltage-dependent anion channel</fullName>
    </submittedName>
</protein>
<evidence type="ECO:0000256" key="2">
    <source>
        <dbReference type="ARBA" id="ARBA00022692"/>
    </source>
</evidence>
<dbReference type="GO" id="GO:0015140">
    <property type="term" value="F:malate transmembrane transporter activity"/>
    <property type="evidence" value="ECO:0007669"/>
    <property type="project" value="InterPro"/>
</dbReference>
<feature type="transmembrane region" description="Helical" evidence="5">
    <location>
        <begin position="203"/>
        <end position="221"/>
    </location>
</feature>
<dbReference type="OrthoDB" id="2901184at2759"/>
<keyword evidence="3 5" id="KW-1133">Transmembrane helix</keyword>
<dbReference type="GeneID" id="63772682"/>
<feature type="transmembrane region" description="Helical" evidence="5">
    <location>
        <begin position="26"/>
        <end position="46"/>
    </location>
</feature>
<evidence type="ECO:0000256" key="4">
    <source>
        <dbReference type="ARBA" id="ARBA00023136"/>
    </source>
</evidence>
<evidence type="ECO:0000256" key="3">
    <source>
        <dbReference type="ARBA" id="ARBA00022989"/>
    </source>
</evidence>
<feature type="transmembrane region" description="Helical" evidence="5">
    <location>
        <begin position="66"/>
        <end position="87"/>
    </location>
</feature>
<dbReference type="EMBL" id="MCFJ01000011">
    <property type="protein sequence ID" value="ORY60748.1"/>
    <property type="molecule type" value="Genomic_DNA"/>
</dbReference>
<evidence type="ECO:0000256" key="5">
    <source>
        <dbReference type="SAM" id="Phobius"/>
    </source>
</evidence>
<gene>
    <name evidence="6" type="ORF">BCR38DRAFT_349191</name>
</gene>
<reference evidence="6 7" key="1">
    <citation type="submission" date="2016-07" db="EMBL/GenBank/DDBJ databases">
        <title>Pervasive Adenine N6-methylation of Active Genes in Fungi.</title>
        <authorList>
            <consortium name="DOE Joint Genome Institute"/>
            <person name="Mondo S.J."/>
            <person name="Dannebaum R.O."/>
            <person name="Kuo R.C."/>
            <person name="Labutti K."/>
            <person name="Haridas S."/>
            <person name="Kuo A."/>
            <person name="Salamov A."/>
            <person name="Ahrendt S.R."/>
            <person name="Lipzen A."/>
            <person name="Sullivan W."/>
            <person name="Andreopoulos W.B."/>
            <person name="Clum A."/>
            <person name="Lindquist E."/>
            <person name="Daum C."/>
            <person name="Ramamoorthy G.K."/>
            <person name="Gryganskyi A."/>
            <person name="Culley D."/>
            <person name="Magnuson J.K."/>
            <person name="James T.Y."/>
            <person name="O'Malley M.A."/>
            <person name="Stajich J.E."/>
            <person name="Spatafora J.W."/>
            <person name="Visel A."/>
            <person name="Grigoriev I.V."/>
        </authorList>
    </citation>
    <scope>NUCLEOTIDE SEQUENCE [LARGE SCALE GENOMIC DNA]</scope>
    <source>
        <strain evidence="6 7">CBS 129021</strain>
    </source>
</reference>
<dbReference type="PANTHER" id="PTHR31162:SF0">
    <property type="entry name" value="MALIC ACID TRANSPORT PROTEIN"/>
    <property type="match status" value="1"/>
</dbReference>
<sequence length="374" mass="41552">MATGGIALLLSEQTQAYRFEGLQTIGKVFYCFDLFVFSVVTFCILYRFFAFKGTFQKSIAHPTEGLFLGTSALSLASIISCIARYGIPACGPWLVVVYRILFWVYFAVTFFIAVGQYTLLFTSPLLNIEDMTPAWDLPIFPFMLCGTIAAVGAGAQPPGQAMAMIVAGILAQGLGMLVSMGMYAIFVWRMIQYGYPLPNSRPGMFIAVGPPSFTSVALIGLADDFPNYYNHFGSDELTIQILRVMATMTSLFIWSLSLWFFCIALAATLAVRQELTFHLNWWAFVFPNVGFTITVLSVGKSLESAGIKWTGTVMSIILVATWIFVFCSHIRAVVRREILYEGKDEDFHLVQSKQKTGRMGRVDSRATQPVPKLD</sequence>
<keyword evidence="4 5" id="KW-0472">Membrane</keyword>
<dbReference type="CDD" id="cd09317">
    <property type="entry name" value="TDT_Mae1_like"/>
    <property type="match status" value="1"/>
</dbReference>
<dbReference type="AlphaFoldDB" id="A0A1Y2DN80"/>
<dbReference type="InterPro" id="IPR030185">
    <property type="entry name" value="Mae1"/>
</dbReference>
<dbReference type="Proteomes" id="UP000193689">
    <property type="component" value="Unassembled WGS sequence"/>
</dbReference>
<dbReference type="PANTHER" id="PTHR31162">
    <property type="entry name" value="MALIC ACID TRANSPORT PROTEIN-RELATED"/>
    <property type="match status" value="1"/>
</dbReference>
<feature type="transmembrane region" description="Helical" evidence="5">
    <location>
        <begin position="135"/>
        <end position="155"/>
    </location>
</feature>
<dbReference type="InterPro" id="IPR038665">
    <property type="entry name" value="Voltage-dep_anion_channel_sf"/>
</dbReference>
<keyword evidence="2 5" id="KW-0812">Transmembrane</keyword>
<feature type="transmembrane region" description="Helical" evidence="5">
    <location>
        <begin position="241"/>
        <end position="267"/>
    </location>
</feature>
<dbReference type="RefSeq" id="XP_040712975.1">
    <property type="nucleotide sequence ID" value="XM_040856470.1"/>
</dbReference>
<feature type="transmembrane region" description="Helical" evidence="5">
    <location>
        <begin position="311"/>
        <end position="334"/>
    </location>
</feature>
<dbReference type="InParanoid" id="A0A1Y2DN80"/>
<accession>A0A1Y2DN80</accession>
<evidence type="ECO:0000313" key="6">
    <source>
        <dbReference type="EMBL" id="ORY60748.1"/>
    </source>
</evidence>
<keyword evidence="7" id="KW-1185">Reference proteome</keyword>
<comment type="caution">
    <text evidence="6">The sequence shown here is derived from an EMBL/GenBank/DDBJ whole genome shotgun (WGS) entry which is preliminary data.</text>
</comment>
<evidence type="ECO:0000313" key="7">
    <source>
        <dbReference type="Proteomes" id="UP000193689"/>
    </source>
</evidence>
<name>A0A1Y2DN80_9PEZI</name>
<dbReference type="InterPro" id="IPR004695">
    <property type="entry name" value="SLAC1/Mae1/Ssu1/TehA"/>
</dbReference>
<evidence type="ECO:0000256" key="1">
    <source>
        <dbReference type="ARBA" id="ARBA00004141"/>
    </source>
</evidence>
<feature type="transmembrane region" description="Helical" evidence="5">
    <location>
        <begin position="161"/>
        <end position="191"/>
    </location>
</feature>
<feature type="transmembrane region" description="Helical" evidence="5">
    <location>
        <begin position="93"/>
        <end position="114"/>
    </location>
</feature>
<proteinExistence type="predicted"/>
<dbReference type="GO" id="GO:0016020">
    <property type="term" value="C:membrane"/>
    <property type="evidence" value="ECO:0007669"/>
    <property type="project" value="UniProtKB-SubCell"/>
</dbReference>
<comment type="subcellular location">
    <subcellularLocation>
        <location evidence="1">Membrane</location>
        <topology evidence="1">Multi-pass membrane protein</topology>
    </subcellularLocation>
</comment>
<feature type="transmembrane region" description="Helical" evidence="5">
    <location>
        <begin position="279"/>
        <end position="299"/>
    </location>
</feature>
<dbReference type="Gene3D" id="1.50.10.150">
    <property type="entry name" value="Voltage-dependent anion channel"/>
    <property type="match status" value="1"/>
</dbReference>
<dbReference type="STRING" id="1141098.A0A1Y2DN80"/>
<organism evidence="6 7">
    <name type="scientific">Pseudomassariella vexata</name>
    <dbReference type="NCBI Taxonomy" id="1141098"/>
    <lineage>
        <taxon>Eukaryota</taxon>
        <taxon>Fungi</taxon>
        <taxon>Dikarya</taxon>
        <taxon>Ascomycota</taxon>
        <taxon>Pezizomycotina</taxon>
        <taxon>Sordariomycetes</taxon>
        <taxon>Xylariomycetidae</taxon>
        <taxon>Amphisphaeriales</taxon>
        <taxon>Pseudomassariaceae</taxon>
        <taxon>Pseudomassariella</taxon>
    </lineage>
</organism>